<evidence type="ECO:0000256" key="10">
    <source>
        <dbReference type="SAM" id="MobiDB-lite"/>
    </source>
</evidence>
<keyword evidence="6" id="KW-0560">Oxidoreductase</keyword>
<dbReference type="PANTHER" id="PTHR21266:SF32">
    <property type="entry name" value="CHOLESTEROL 7-DESATURASE NVD"/>
    <property type="match status" value="1"/>
</dbReference>
<evidence type="ECO:0000256" key="4">
    <source>
        <dbReference type="ARBA" id="ARBA00022723"/>
    </source>
</evidence>
<dbReference type="GO" id="GO:0016491">
    <property type="term" value="F:oxidoreductase activity"/>
    <property type="evidence" value="ECO:0007669"/>
    <property type="project" value="UniProtKB-KW"/>
</dbReference>
<feature type="region of interest" description="Disordered" evidence="10">
    <location>
        <begin position="1"/>
        <end position="23"/>
    </location>
</feature>
<keyword evidence="7" id="KW-0408">Iron</keyword>
<feature type="compositionally biased region" description="Polar residues" evidence="10">
    <location>
        <begin position="13"/>
        <end position="23"/>
    </location>
</feature>
<evidence type="ECO:0000256" key="3">
    <source>
        <dbReference type="ARBA" id="ARBA00022714"/>
    </source>
</evidence>
<dbReference type="InterPro" id="IPR050584">
    <property type="entry name" value="Cholesterol_7-desaturase"/>
</dbReference>
<dbReference type="InterPro" id="IPR017941">
    <property type="entry name" value="Rieske_2Fe-2S"/>
</dbReference>
<reference evidence="12" key="1">
    <citation type="submission" date="2021-02" db="EMBL/GenBank/DDBJ databases">
        <authorList>
            <person name="Dougan E. K."/>
            <person name="Rhodes N."/>
            <person name="Thang M."/>
            <person name="Chan C."/>
        </authorList>
    </citation>
    <scope>NUCLEOTIDE SEQUENCE</scope>
</reference>
<dbReference type="GO" id="GO:0016020">
    <property type="term" value="C:membrane"/>
    <property type="evidence" value="ECO:0007669"/>
    <property type="project" value="UniProtKB-SubCell"/>
</dbReference>
<evidence type="ECO:0000256" key="9">
    <source>
        <dbReference type="ARBA" id="ARBA00023136"/>
    </source>
</evidence>
<dbReference type="Proteomes" id="UP000654075">
    <property type="component" value="Unassembled WGS sequence"/>
</dbReference>
<keyword evidence="13" id="KW-1185">Reference proteome</keyword>
<dbReference type="OrthoDB" id="426882at2759"/>
<dbReference type="GO" id="GO:0051537">
    <property type="term" value="F:2 iron, 2 sulfur cluster binding"/>
    <property type="evidence" value="ECO:0007669"/>
    <property type="project" value="UniProtKB-KW"/>
</dbReference>
<evidence type="ECO:0000256" key="5">
    <source>
        <dbReference type="ARBA" id="ARBA00022989"/>
    </source>
</evidence>
<comment type="caution">
    <text evidence="12">The sequence shown here is derived from an EMBL/GenBank/DDBJ whole genome shotgun (WGS) entry which is preliminary data.</text>
</comment>
<dbReference type="PANTHER" id="PTHR21266">
    <property type="entry name" value="IRON-SULFUR DOMAIN CONTAINING PROTEIN"/>
    <property type="match status" value="1"/>
</dbReference>
<feature type="domain" description="Rieske" evidence="11">
    <location>
        <begin position="116"/>
        <end position="195"/>
    </location>
</feature>
<dbReference type="GO" id="GO:0046872">
    <property type="term" value="F:metal ion binding"/>
    <property type="evidence" value="ECO:0007669"/>
    <property type="project" value="UniProtKB-KW"/>
</dbReference>
<keyword evidence="2" id="KW-0812">Transmembrane</keyword>
<protein>
    <recommendedName>
        <fullName evidence="11">Rieske domain-containing protein</fullName>
    </recommendedName>
</protein>
<evidence type="ECO:0000256" key="8">
    <source>
        <dbReference type="ARBA" id="ARBA00023014"/>
    </source>
</evidence>
<evidence type="ECO:0000313" key="12">
    <source>
        <dbReference type="EMBL" id="CAE8594317.1"/>
    </source>
</evidence>
<evidence type="ECO:0000259" key="11">
    <source>
        <dbReference type="PROSITE" id="PS51296"/>
    </source>
</evidence>
<evidence type="ECO:0000313" key="13">
    <source>
        <dbReference type="Proteomes" id="UP000654075"/>
    </source>
</evidence>
<name>A0A813E324_POLGL</name>
<accession>A0A813E324</accession>
<dbReference type="InterPro" id="IPR036922">
    <property type="entry name" value="Rieske_2Fe-2S_sf"/>
</dbReference>
<keyword evidence="5" id="KW-1133">Transmembrane helix</keyword>
<evidence type="ECO:0000256" key="1">
    <source>
        <dbReference type="ARBA" id="ARBA00004370"/>
    </source>
</evidence>
<comment type="subcellular location">
    <subcellularLocation>
        <location evidence="1">Membrane</location>
    </subcellularLocation>
</comment>
<keyword evidence="3" id="KW-0001">2Fe-2S</keyword>
<dbReference type="GO" id="GO:0005737">
    <property type="term" value="C:cytoplasm"/>
    <property type="evidence" value="ECO:0007669"/>
    <property type="project" value="TreeGrafter"/>
</dbReference>
<feature type="non-terminal residue" evidence="12">
    <location>
        <position position="1"/>
    </location>
</feature>
<dbReference type="SUPFAM" id="SSF50022">
    <property type="entry name" value="ISP domain"/>
    <property type="match status" value="1"/>
</dbReference>
<proteinExistence type="predicted"/>
<organism evidence="12 13">
    <name type="scientific">Polarella glacialis</name>
    <name type="common">Dinoflagellate</name>
    <dbReference type="NCBI Taxonomy" id="89957"/>
    <lineage>
        <taxon>Eukaryota</taxon>
        <taxon>Sar</taxon>
        <taxon>Alveolata</taxon>
        <taxon>Dinophyceae</taxon>
        <taxon>Suessiales</taxon>
        <taxon>Suessiaceae</taxon>
        <taxon>Polarella</taxon>
    </lineage>
</organism>
<gene>
    <name evidence="12" type="ORF">PGLA1383_LOCUS12874</name>
</gene>
<evidence type="ECO:0000256" key="2">
    <source>
        <dbReference type="ARBA" id="ARBA00022692"/>
    </source>
</evidence>
<dbReference type="Gene3D" id="2.102.10.10">
    <property type="entry name" value="Rieske [2Fe-2S] iron-sulphur domain"/>
    <property type="match status" value="1"/>
</dbReference>
<dbReference type="PROSITE" id="PS51296">
    <property type="entry name" value="RIESKE"/>
    <property type="match status" value="1"/>
</dbReference>
<keyword evidence="4" id="KW-0479">Metal-binding</keyword>
<dbReference type="AlphaFoldDB" id="A0A813E324"/>
<keyword evidence="8" id="KW-0411">Iron-sulfur</keyword>
<dbReference type="EMBL" id="CAJNNV010006960">
    <property type="protein sequence ID" value="CAE8594317.1"/>
    <property type="molecule type" value="Genomic_DNA"/>
</dbReference>
<evidence type="ECO:0000256" key="6">
    <source>
        <dbReference type="ARBA" id="ARBA00023002"/>
    </source>
</evidence>
<keyword evidence="9" id="KW-0472">Membrane</keyword>
<sequence>MAALSSGAGVPGSPSTASTPRNLQPSRQALNCIGSNSIGTDSWLGLRRSSGASEATEVEMRWAAAAAAIGCLAGAAHSTRRGLRLRRVAAIGATATQEAPASSKEQPFVYSWERQWYPVMPVTMLEGNGPEPLKLLGKDLVLFRDLSSTWRCTGGICPHRLAPLAKGRVNEQGQLMCRFHGWCFEGKSGKCAKVPMAEGDAEAEKRLLGTAASQL</sequence>
<dbReference type="Pfam" id="PF00355">
    <property type="entry name" value="Rieske"/>
    <property type="match status" value="1"/>
</dbReference>
<evidence type="ECO:0000256" key="7">
    <source>
        <dbReference type="ARBA" id="ARBA00023004"/>
    </source>
</evidence>